<dbReference type="Proteomes" id="UP000815325">
    <property type="component" value="Unassembled WGS sequence"/>
</dbReference>
<evidence type="ECO:0000313" key="6">
    <source>
        <dbReference type="Proteomes" id="UP000815325"/>
    </source>
</evidence>
<dbReference type="PANTHER" id="PTHR31118:SF12">
    <property type="entry name" value="CYCLASE-LIKE PROTEIN 2"/>
    <property type="match status" value="1"/>
</dbReference>
<dbReference type="EMBL" id="MU069451">
    <property type="protein sequence ID" value="KAF5842956.1"/>
    <property type="molecule type" value="Genomic_DNA"/>
</dbReference>
<name>A0ABQ7H7X5_DUNSA</name>
<comment type="caution">
    <text evidence="5">The sequence shown here is derived from an EMBL/GenBank/DDBJ whole genome shotgun (WGS) entry which is preliminary data.</text>
</comment>
<evidence type="ECO:0000256" key="2">
    <source>
        <dbReference type="ARBA" id="ARBA00007865"/>
    </source>
</evidence>
<feature type="chain" id="PRO_5046182223" evidence="4">
    <location>
        <begin position="16"/>
        <end position="264"/>
    </location>
</feature>
<sequence length="264" mass="29288">MLSSKLLLLLLPVSAILLKQFLPQLLQSVCQKYRKGQEGERVHDVSITLRPGGILFGRPQGLDPSFRELIAEIPKGDNYYMSFLKMEAHTGTHIDSPAHFTEYHMKDKDGITIEKIDLDVLIGPAFVLEIPAGVMNITDAVLQELHIPTNCERLLLRTDNSRNQLLQKPFTPDYSALTSDGSRYLAQKTRVKSVGIDSLSIATTTDNVGGHVELFHKDRVIIPIEGMMLEDIAPGHWYDMTCLPIKLQGAEGSPARCVLMGPTA</sequence>
<dbReference type="Gene3D" id="3.50.30.50">
    <property type="entry name" value="Putative cyclase"/>
    <property type="match status" value="1"/>
</dbReference>
<accession>A0ABQ7H7X5</accession>
<evidence type="ECO:0000256" key="4">
    <source>
        <dbReference type="SAM" id="SignalP"/>
    </source>
</evidence>
<comment type="subcellular location">
    <subcellularLocation>
        <location evidence="1">Secreted</location>
        <location evidence="1">Extracellular space</location>
        <location evidence="1">Extracellular matrix</location>
    </subcellularLocation>
</comment>
<protein>
    <submittedName>
        <fullName evidence="5">Uncharacterized protein</fullName>
    </submittedName>
</protein>
<evidence type="ECO:0000256" key="3">
    <source>
        <dbReference type="ARBA" id="ARBA00022530"/>
    </source>
</evidence>
<dbReference type="Pfam" id="PF04199">
    <property type="entry name" value="Cyclase"/>
    <property type="match status" value="1"/>
</dbReference>
<dbReference type="SUPFAM" id="SSF102198">
    <property type="entry name" value="Putative cyclase"/>
    <property type="match status" value="1"/>
</dbReference>
<dbReference type="PANTHER" id="PTHR31118">
    <property type="entry name" value="CYCLASE-LIKE PROTEIN 2"/>
    <property type="match status" value="1"/>
</dbReference>
<dbReference type="InterPro" id="IPR037175">
    <property type="entry name" value="KFase_sf"/>
</dbReference>
<reference evidence="5" key="1">
    <citation type="submission" date="2017-08" db="EMBL/GenBank/DDBJ databases">
        <authorList>
            <person name="Polle J.E."/>
            <person name="Barry K."/>
            <person name="Cushman J."/>
            <person name="Schmutz J."/>
            <person name="Tran D."/>
            <person name="Hathwaick L.T."/>
            <person name="Yim W.C."/>
            <person name="Jenkins J."/>
            <person name="Mckie-Krisberg Z.M."/>
            <person name="Prochnik S."/>
            <person name="Lindquist E."/>
            <person name="Dockter R.B."/>
            <person name="Adam C."/>
            <person name="Molina H."/>
            <person name="Bunkerborg J."/>
            <person name="Jin E."/>
            <person name="Buchheim M."/>
            <person name="Magnuson J."/>
        </authorList>
    </citation>
    <scope>NUCLEOTIDE SEQUENCE</scope>
    <source>
        <strain evidence="5">CCAP 19/18</strain>
    </source>
</reference>
<keyword evidence="4" id="KW-0732">Signal</keyword>
<keyword evidence="6" id="KW-1185">Reference proteome</keyword>
<proteinExistence type="inferred from homology"/>
<evidence type="ECO:0000256" key="1">
    <source>
        <dbReference type="ARBA" id="ARBA00004498"/>
    </source>
</evidence>
<feature type="signal peptide" evidence="4">
    <location>
        <begin position="1"/>
        <end position="15"/>
    </location>
</feature>
<dbReference type="InterPro" id="IPR007325">
    <property type="entry name" value="KFase/CYL"/>
</dbReference>
<keyword evidence="3" id="KW-0964">Secreted</keyword>
<comment type="similarity">
    <text evidence="2">Belongs to the Cyclase 1 superfamily.</text>
</comment>
<evidence type="ECO:0000313" key="5">
    <source>
        <dbReference type="EMBL" id="KAF5842956.1"/>
    </source>
</evidence>
<keyword evidence="3" id="KW-0272">Extracellular matrix</keyword>
<gene>
    <name evidence="5" type="ORF">DUNSADRAFT_3549</name>
</gene>
<organism evidence="5 6">
    <name type="scientific">Dunaliella salina</name>
    <name type="common">Green alga</name>
    <name type="synonym">Protococcus salinus</name>
    <dbReference type="NCBI Taxonomy" id="3046"/>
    <lineage>
        <taxon>Eukaryota</taxon>
        <taxon>Viridiplantae</taxon>
        <taxon>Chlorophyta</taxon>
        <taxon>core chlorophytes</taxon>
        <taxon>Chlorophyceae</taxon>
        <taxon>CS clade</taxon>
        <taxon>Chlamydomonadales</taxon>
        <taxon>Dunaliellaceae</taxon>
        <taxon>Dunaliella</taxon>
    </lineage>
</organism>